<evidence type="ECO:0000256" key="7">
    <source>
        <dbReference type="ARBA" id="ARBA00022840"/>
    </source>
</evidence>
<evidence type="ECO:0000256" key="9">
    <source>
        <dbReference type="ARBA" id="ARBA00023128"/>
    </source>
</evidence>
<evidence type="ECO:0000256" key="6">
    <source>
        <dbReference type="ARBA" id="ARBA00022801"/>
    </source>
</evidence>
<evidence type="ECO:0000256" key="2">
    <source>
        <dbReference type="ARBA" id="ARBA00007448"/>
    </source>
</evidence>
<dbReference type="GO" id="GO:0005743">
    <property type="term" value="C:mitochondrial inner membrane"/>
    <property type="evidence" value="ECO:0007669"/>
    <property type="project" value="UniProtKB-SubCell"/>
</dbReference>
<dbReference type="SUPFAM" id="SSF52540">
    <property type="entry name" value="P-loop containing nucleoside triphosphate hydrolases"/>
    <property type="match status" value="1"/>
</dbReference>
<reference evidence="15" key="1">
    <citation type="submission" date="2022-08" db="EMBL/GenBank/DDBJ databases">
        <authorList>
            <consortium name="DOE Joint Genome Institute"/>
            <person name="Min B."/>
            <person name="Riley R."/>
            <person name="Sierra-Patev S."/>
            <person name="Naranjo-Ortiz M."/>
            <person name="Looney B."/>
            <person name="Konkel Z."/>
            <person name="Slot J.C."/>
            <person name="Sakamoto Y."/>
            <person name="Steenwyk J.L."/>
            <person name="Rokas A."/>
            <person name="Carro J."/>
            <person name="Camarero S."/>
            <person name="Ferreira P."/>
            <person name="Molpeceres G."/>
            <person name="Ruiz-Duenas F.J."/>
            <person name="Serrano A."/>
            <person name="Henrissat B."/>
            <person name="Drula E."/>
            <person name="Hughes K.W."/>
            <person name="Mata J.L."/>
            <person name="Ishikawa N.K."/>
            <person name="Vargas-Isla R."/>
            <person name="Ushijima S."/>
            <person name="Smith C.A."/>
            <person name="Ahrendt S."/>
            <person name="Andreopoulos W."/>
            <person name="He G."/>
            <person name="Labutti K."/>
            <person name="Lipzen A."/>
            <person name="Ng V."/>
            <person name="Sandor L."/>
            <person name="Barry K."/>
            <person name="Martinez A.T."/>
            <person name="Xiao Y."/>
            <person name="Gibbons J.G."/>
            <person name="Terashima K."/>
            <person name="Hibbett D.S."/>
            <person name="Grigoriev I.V."/>
        </authorList>
    </citation>
    <scope>NUCLEOTIDE SEQUENCE</scope>
    <source>
        <strain evidence="15">TFB10291</strain>
    </source>
</reference>
<keyword evidence="9" id="KW-0496">Mitochondrion</keyword>
<accession>A0AA38NJ79</accession>
<keyword evidence="10" id="KW-0472">Membrane</keyword>
<evidence type="ECO:0000256" key="3">
    <source>
        <dbReference type="ARBA" id="ARBA00022692"/>
    </source>
</evidence>
<evidence type="ECO:0000259" key="13">
    <source>
        <dbReference type="SMART" id="SM00382"/>
    </source>
</evidence>
<dbReference type="InterPro" id="IPR027417">
    <property type="entry name" value="P-loop_NTPase"/>
</dbReference>
<feature type="region of interest" description="Disordered" evidence="12">
    <location>
        <begin position="520"/>
        <end position="541"/>
    </location>
</feature>
<evidence type="ECO:0000256" key="12">
    <source>
        <dbReference type="SAM" id="MobiDB-lite"/>
    </source>
</evidence>
<dbReference type="GO" id="GO:0016887">
    <property type="term" value="F:ATP hydrolysis activity"/>
    <property type="evidence" value="ECO:0007669"/>
    <property type="project" value="InterPro"/>
</dbReference>
<evidence type="ECO:0000256" key="8">
    <source>
        <dbReference type="ARBA" id="ARBA00022989"/>
    </source>
</evidence>
<dbReference type="AlphaFoldDB" id="A0AA38NJ79"/>
<dbReference type="SMART" id="SM00382">
    <property type="entry name" value="AAA"/>
    <property type="match status" value="1"/>
</dbReference>
<evidence type="ECO:0000256" key="4">
    <source>
        <dbReference type="ARBA" id="ARBA00022741"/>
    </source>
</evidence>
<keyword evidence="7" id="KW-0067">ATP-binding</keyword>
<dbReference type="Pfam" id="PF25426">
    <property type="entry name" value="AAA_lid_BCS1"/>
    <property type="match status" value="1"/>
</dbReference>
<comment type="similarity">
    <text evidence="2">Belongs to the AAA ATPase family. BCS1 subfamily.</text>
</comment>
<evidence type="ECO:0000259" key="14">
    <source>
        <dbReference type="SMART" id="SM01024"/>
    </source>
</evidence>
<dbReference type="Pfam" id="PF00004">
    <property type="entry name" value="AAA"/>
    <property type="match status" value="1"/>
</dbReference>
<dbReference type="InterPro" id="IPR057495">
    <property type="entry name" value="AAA_lid_BCS1"/>
</dbReference>
<protein>
    <submittedName>
        <fullName evidence="15">P-loop containing nucleoside triphosphate hydrolase protein</fullName>
    </submittedName>
</protein>
<proteinExistence type="inferred from homology"/>
<evidence type="ECO:0000256" key="10">
    <source>
        <dbReference type="ARBA" id="ARBA00023136"/>
    </source>
</evidence>
<dbReference type="EMBL" id="MU793351">
    <property type="protein sequence ID" value="KAJ3785162.1"/>
    <property type="molecule type" value="Genomic_DNA"/>
</dbReference>
<dbReference type="Gene3D" id="3.40.50.300">
    <property type="entry name" value="P-loop containing nucleotide triphosphate hydrolases"/>
    <property type="match status" value="1"/>
</dbReference>
<evidence type="ECO:0000313" key="16">
    <source>
        <dbReference type="Proteomes" id="UP001163798"/>
    </source>
</evidence>
<dbReference type="GO" id="GO:0005524">
    <property type="term" value="F:ATP binding"/>
    <property type="evidence" value="ECO:0007669"/>
    <property type="project" value="UniProtKB-KW"/>
</dbReference>
<name>A0AA38NJ79_9AGAR</name>
<keyword evidence="16" id="KW-1185">Reference proteome</keyword>
<feature type="domain" description="BCS1 N-terminal" evidence="14">
    <location>
        <begin position="63"/>
        <end position="251"/>
    </location>
</feature>
<evidence type="ECO:0000256" key="5">
    <source>
        <dbReference type="ARBA" id="ARBA00022792"/>
    </source>
</evidence>
<keyword evidence="8" id="KW-1133">Transmembrane helix</keyword>
<gene>
    <name evidence="15" type="ORF">GGU10DRAFT_399046</name>
</gene>
<dbReference type="SMART" id="SM01024">
    <property type="entry name" value="BCS1_N"/>
    <property type="match status" value="1"/>
</dbReference>
<keyword evidence="4" id="KW-0547">Nucleotide-binding</keyword>
<dbReference type="InterPro" id="IPR003959">
    <property type="entry name" value="ATPase_AAA_core"/>
</dbReference>
<organism evidence="15 16">
    <name type="scientific">Lentinula aff. detonsa</name>
    <dbReference type="NCBI Taxonomy" id="2804958"/>
    <lineage>
        <taxon>Eukaryota</taxon>
        <taxon>Fungi</taxon>
        <taxon>Dikarya</taxon>
        <taxon>Basidiomycota</taxon>
        <taxon>Agaricomycotina</taxon>
        <taxon>Agaricomycetes</taxon>
        <taxon>Agaricomycetidae</taxon>
        <taxon>Agaricales</taxon>
        <taxon>Marasmiineae</taxon>
        <taxon>Omphalotaceae</taxon>
        <taxon>Lentinula</taxon>
    </lineage>
</organism>
<comment type="caution">
    <text evidence="15">The sequence shown here is derived from an EMBL/GenBank/DDBJ whole genome shotgun (WGS) entry which is preliminary data.</text>
</comment>
<comment type="subcellular location">
    <subcellularLocation>
        <location evidence="1">Mitochondrion inner membrane</location>
        <topology evidence="1">Single-pass membrane protein</topology>
    </subcellularLocation>
</comment>
<keyword evidence="3" id="KW-0812">Transmembrane</keyword>
<evidence type="ECO:0000313" key="15">
    <source>
        <dbReference type="EMBL" id="KAJ3785162.1"/>
    </source>
</evidence>
<dbReference type="Proteomes" id="UP001163798">
    <property type="component" value="Unassembled WGS sequence"/>
</dbReference>
<dbReference type="InterPro" id="IPR003593">
    <property type="entry name" value="AAA+_ATPase"/>
</dbReference>
<dbReference type="PANTHER" id="PTHR23070">
    <property type="entry name" value="BCS1 AAA-TYPE ATPASE"/>
    <property type="match status" value="1"/>
</dbReference>
<comment type="catalytic activity">
    <reaction evidence="11">
        <text>ATP + H2O = ADP + phosphate + H(+)</text>
        <dbReference type="Rhea" id="RHEA:13065"/>
        <dbReference type="ChEBI" id="CHEBI:15377"/>
        <dbReference type="ChEBI" id="CHEBI:15378"/>
        <dbReference type="ChEBI" id="CHEBI:30616"/>
        <dbReference type="ChEBI" id="CHEBI:43474"/>
        <dbReference type="ChEBI" id="CHEBI:456216"/>
    </reaction>
    <physiologicalReaction direction="left-to-right" evidence="11">
        <dbReference type="Rhea" id="RHEA:13066"/>
    </physiologicalReaction>
</comment>
<evidence type="ECO:0000256" key="1">
    <source>
        <dbReference type="ARBA" id="ARBA00004434"/>
    </source>
</evidence>
<keyword evidence="6 15" id="KW-0378">Hydrolase</keyword>
<dbReference type="InterPro" id="IPR050747">
    <property type="entry name" value="Mitochondrial_chaperone_BCS1"/>
</dbReference>
<sequence>MDTHPTEKTLYLLEPSYVPVAATGRGQNIWSNIKSRLSQSNGAALLISFLSKSYFLQDSAKLFLLGSIIEAGRRLCQWFLIRFRIQYSITAEFVQGDPTYEWILHFLNDQEVWRRAREFEVSTKSSSRKWGITTGRTSEFVQYVPTYARPQIFRWNGYWLEITRAKPETHFGLFGQPVLGHPPGLSTMFVTPVLFSVYTLDMSVMSAIVEEARKRYVEVSKPDVIIHMASNHHGGTWDRAKRQRRRPFNSIILQEGVLDSLLQDTKEFFKTESWYTERGIPHRRGYLLYGPPGSGKSSTICALAGELGMEMYSLSLASDYIDDSYFQRAAASMPKNSIFVIEDIDCVMPSWNDTGEDVPQMISRRPWEIPFSRSRVTLSTLLNVIDGVGSEEGRLFFTTTNHIDRLDPALIRPGRIDRKIPYYLATKEQAAALFMHFFPLNSISSANPHSDCPEVGTLNKSKETHEAQAIQLSKTFASQVPPHEFSIAELQGYLLGYKNEPERAAVEIIAWTEQEREYKREERERVNKKIKEKEKKEAMPL</sequence>
<dbReference type="Pfam" id="PF08740">
    <property type="entry name" value="BCS1_N"/>
    <property type="match status" value="1"/>
</dbReference>
<evidence type="ECO:0000256" key="11">
    <source>
        <dbReference type="ARBA" id="ARBA00048778"/>
    </source>
</evidence>
<keyword evidence="5" id="KW-0999">Mitochondrion inner membrane</keyword>
<dbReference type="InterPro" id="IPR014851">
    <property type="entry name" value="BCS1_N"/>
</dbReference>
<feature type="domain" description="AAA+ ATPase" evidence="13">
    <location>
        <begin position="282"/>
        <end position="426"/>
    </location>
</feature>